<proteinExistence type="predicted"/>
<gene>
    <name evidence="1" type="ORF">MJO28_016549</name>
</gene>
<dbReference type="EMBL" id="CM045882">
    <property type="protein sequence ID" value="KAI7935678.1"/>
    <property type="molecule type" value="Genomic_DNA"/>
</dbReference>
<evidence type="ECO:0000313" key="2">
    <source>
        <dbReference type="Proteomes" id="UP001060170"/>
    </source>
</evidence>
<reference evidence="1 2" key="3">
    <citation type="journal article" date="2022" name="Microbiol. Spectr.">
        <title>Folding features and dynamics of 3D genome architecture in plant fungal pathogens.</title>
        <authorList>
            <person name="Xia C."/>
        </authorList>
    </citation>
    <scope>NUCLEOTIDE SEQUENCE [LARGE SCALE GENOMIC DNA]</scope>
    <source>
        <strain evidence="1 2">93-210</strain>
    </source>
</reference>
<reference evidence="2" key="1">
    <citation type="journal article" date="2018" name="BMC Genomics">
        <title>Genomic insights into host adaptation between the wheat stripe rust pathogen (Puccinia striiformis f. sp. tritici) and the barley stripe rust pathogen (Puccinia striiformis f. sp. hordei).</title>
        <authorList>
            <person name="Xia C."/>
            <person name="Wang M."/>
            <person name="Yin C."/>
            <person name="Cornejo O.E."/>
            <person name="Hulbert S.H."/>
            <person name="Chen X."/>
        </authorList>
    </citation>
    <scope>NUCLEOTIDE SEQUENCE [LARGE SCALE GENOMIC DNA]</scope>
    <source>
        <strain evidence="2">93-210</strain>
    </source>
</reference>
<accession>A0ACC0DPV7</accession>
<organism evidence="1 2">
    <name type="scientific">Puccinia striiformis f. sp. tritici</name>
    <dbReference type="NCBI Taxonomy" id="168172"/>
    <lineage>
        <taxon>Eukaryota</taxon>
        <taxon>Fungi</taxon>
        <taxon>Dikarya</taxon>
        <taxon>Basidiomycota</taxon>
        <taxon>Pucciniomycotina</taxon>
        <taxon>Pucciniomycetes</taxon>
        <taxon>Pucciniales</taxon>
        <taxon>Pucciniaceae</taxon>
        <taxon>Puccinia</taxon>
    </lineage>
</organism>
<protein>
    <submittedName>
        <fullName evidence="1">Uncharacterized protein</fullName>
    </submittedName>
</protein>
<sequence length="117" mass="12964">MLLTKILVAFQISHYYVILGQPLALSKPLVKRAEKTLPRTVGTFRGVEEDTGPLRSESAKQGSKSIETVSSVKPSSSLPVLRQGSSERRTVYDTQINPQKVLCNKISCELFMVFATH</sequence>
<reference evidence="2" key="2">
    <citation type="journal article" date="2018" name="Mol. Plant Microbe Interact.">
        <title>Genome sequence resources for the wheat stripe rust pathogen (Puccinia striiformis f. sp. tritici) and the barley stripe rust pathogen (Puccinia striiformis f. sp. hordei).</title>
        <authorList>
            <person name="Xia C."/>
            <person name="Wang M."/>
            <person name="Yin C."/>
            <person name="Cornejo O.E."/>
            <person name="Hulbert S.H."/>
            <person name="Chen X."/>
        </authorList>
    </citation>
    <scope>NUCLEOTIDE SEQUENCE [LARGE SCALE GENOMIC DNA]</scope>
    <source>
        <strain evidence="2">93-210</strain>
    </source>
</reference>
<comment type="caution">
    <text evidence="1">The sequence shown here is derived from an EMBL/GenBank/DDBJ whole genome shotgun (WGS) entry which is preliminary data.</text>
</comment>
<dbReference type="Proteomes" id="UP001060170">
    <property type="component" value="Chromosome 18"/>
</dbReference>
<name>A0ACC0DPV7_9BASI</name>
<evidence type="ECO:0000313" key="1">
    <source>
        <dbReference type="EMBL" id="KAI7935678.1"/>
    </source>
</evidence>
<keyword evidence="2" id="KW-1185">Reference proteome</keyword>